<keyword evidence="2" id="KW-0547">Nucleotide-binding</keyword>
<organism evidence="2">
    <name type="scientific">Campylobacter jejuni</name>
    <dbReference type="NCBI Taxonomy" id="197"/>
    <lineage>
        <taxon>Bacteria</taxon>
        <taxon>Pseudomonadati</taxon>
        <taxon>Campylobacterota</taxon>
        <taxon>Epsilonproteobacteria</taxon>
        <taxon>Campylobacterales</taxon>
        <taxon>Campylobacteraceae</taxon>
        <taxon>Campylobacter</taxon>
    </lineage>
</organism>
<gene>
    <name evidence="2" type="ORF">DY910_02525</name>
</gene>
<feature type="non-terminal residue" evidence="2">
    <location>
        <position position="1"/>
    </location>
</feature>
<dbReference type="Pfam" id="PF13635">
    <property type="entry name" value="DUF4143"/>
    <property type="match status" value="1"/>
</dbReference>
<evidence type="ECO:0000313" key="2">
    <source>
        <dbReference type="EMBL" id="EAL8729890.1"/>
    </source>
</evidence>
<dbReference type="AlphaFoldDB" id="A0A5T1Z265"/>
<name>A0A5T1Z265_CAMJU</name>
<feature type="domain" description="DUF4143" evidence="1">
    <location>
        <begin position="46"/>
        <end position="152"/>
    </location>
</feature>
<dbReference type="GO" id="GO:0005524">
    <property type="term" value="F:ATP binding"/>
    <property type="evidence" value="ECO:0007669"/>
    <property type="project" value="UniProtKB-KW"/>
</dbReference>
<sequence>FEEFISVSKKNLPINNLVGLFLQSGRSKFGEKNILLRQSFTLLELEILKYLALNLGQQISISKIFIELKKRLKTSKDSVYQAIKKLENTYVIYTLKHDEKKLQKIYFKDFGLRNNLCISKDFSHLFENLVLSELFKFKEEFFYNKYFNFYSQISKIAYISSPTLDIDLIKLRAKKILPKALELGIFHVIFITLSSEDNFFEQGVKFEVISFDKFSLGF</sequence>
<dbReference type="InterPro" id="IPR025420">
    <property type="entry name" value="DUF4143"/>
</dbReference>
<proteinExistence type="predicted"/>
<dbReference type="PANTHER" id="PTHR33295">
    <property type="entry name" value="ATPASE"/>
    <property type="match status" value="1"/>
</dbReference>
<dbReference type="PANTHER" id="PTHR33295:SF18">
    <property type="entry name" value="AAA+ ATPASE DOMAIN-CONTAINING PROTEIN"/>
    <property type="match status" value="1"/>
</dbReference>
<comment type="caution">
    <text evidence="2">The sequence shown here is derived from an EMBL/GenBank/DDBJ whole genome shotgun (WGS) entry which is preliminary data.</text>
</comment>
<accession>A0A5T1Z265</accession>
<reference evidence="2" key="1">
    <citation type="submission" date="2018-08" db="EMBL/GenBank/DDBJ databases">
        <authorList>
            <consortium name="NARMS: The National Antimicrobial Resistance Monitoring System"/>
        </authorList>
    </citation>
    <scope>NUCLEOTIDE SEQUENCE</scope>
    <source>
        <strain evidence="2">FSIS11812667</strain>
    </source>
</reference>
<evidence type="ECO:0000259" key="1">
    <source>
        <dbReference type="Pfam" id="PF13635"/>
    </source>
</evidence>
<keyword evidence="2" id="KW-0067">ATP-binding</keyword>
<protein>
    <submittedName>
        <fullName evidence="2">ATP-binding protein</fullName>
    </submittedName>
</protein>
<dbReference type="EMBL" id="AACRXV010000009">
    <property type="protein sequence ID" value="EAL8729890.1"/>
    <property type="molecule type" value="Genomic_DNA"/>
</dbReference>